<organism evidence="1 2">
    <name type="scientific">Blautia obeum</name>
    <dbReference type="NCBI Taxonomy" id="40520"/>
    <lineage>
        <taxon>Bacteria</taxon>
        <taxon>Bacillati</taxon>
        <taxon>Bacillota</taxon>
        <taxon>Clostridia</taxon>
        <taxon>Lachnospirales</taxon>
        <taxon>Lachnospiraceae</taxon>
        <taxon>Blautia</taxon>
    </lineage>
</organism>
<reference evidence="1 2" key="1">
    <citation type="submission" date="2018-08" db="EMBL/GenBank/DDBJ databases">
        <title>A genome reference for cultivated species of the human gut microbiota.</title>
        <authorList>
            <person name="Zou Y."/>
            <person name="Xue W."/>
            <person name="Luo G."/>
        </authorList>
    </citation>
    <scope>NUCLEOTIDE SEQUENCE [LARGE SCALE GENOMIC DNA]</scope>
    <source>
        <strain evidence="1 2">OM06-11AA</strain>
    </source>
</reference>
<comment type="caution">
    <text evidence="1">The sequence shown here is derived from an EMBL/GenBank/DDBJ whole genome shotgun (WGS) entry which is preliminary data.</text>
</comment>
<evidence type="ECO:0000313" key="1">
    <source>
        <dbReference type="EMBL" id="RGN03428.1"/>
    </source>
</evidence>
<sequence>MDELVNLMEQILAELQEMNSKLDDIKGYGSDNSISDLADKLNDIKGLGPYDSLTDVCDKIESLETTITLGDNY</sequence>
<dbReference type="Proteomes" id="UP000261222">
    <property type="component" value="Unassembled WGS sequence"/>
</dbReference>
<proteinExistence type="predicted"/>
<protein>
    <submittedName>
        <fullName evidence="1">Uncharacterized protein</fullName>
    </submittedName>
</protein>
<dbReference type="RefSeq" id="WP_005426657.1">
    <property type="nucleotide sequence ID" value="NZ_QRPQ01000001.1"/>
</dbReference>
<name>A0A396G4G9_9FIRM</name>
<dbReference type="GeneID" id="79803435"/>
<dbReference type="AlphaFoldDB" id="A0A396G4G9"/>
<evidence type="ECO:0000313" key="2">
    <source>
        <dbReference type="Proteomes" id="UP000261222"/>
    </source>
</evidence>
<dbReference type="EMBL" id="QSUB01000006">
    <property type="protein sequence ID" value="RGN03428.1"/>
    <property type="molecule type" value="Genomic_DNA"/>
</dbReference>
<gene>
    <name evidence="1" type="ORF">DXB81_13505</name>
</gene>
<accession>A0A396G4G9</accession>